<dbReference type="PANTHER" id="PTHR11236">
    <property type="entry name" value="AMINOBENZOATE/ANTHRANILATE SYNTHASE"/>
    <property type="match status" value="1"/>
</dbReference>
<dbReference type="EMBL" id="JAGGKC010000001">
    <property type="protein sequence ID" value="MBP1917644.1"/>
    <property type="molecule type" value="Genomic_DNA"/>
</dbReference>
<name>A0ABS4FZD1_9CLOT</name>
<evidence type="ECO:0000256" key="7">
    <source>
        <dbReference type="ARBA" id="ARBA00022842"/>
    </source>
</evidence>
<dbReference type="SUPFAM" id="SSF56322">
    <property type="entry name" value="ADC synthase"/>
    <property type="match status" value="1"/>
</dbReference>
<comment type="catalytic activity">
    <reaction evidence="10">
        <text>chorismate + L-glutamine = anthranilate + pyruvate + L-glutamate + H(+)</text>
        <dbReference type="Rhea" id="RHEA:21732"/>
        <dbReference type="ChEBI" id="CHEBI:15361"/>
        <dbReference type="ChEBI" id="CHEBI:15378"/>
        <dbReference type="ChEBI" id="CHEBI:16567"/>
        <dbReference type="ChEBI" id="CHEBI:29748"/>
        <dbReference type="ChEBI" id="CHEBI:29985"/>
        <dbReference type="ChEBI" id="CHEBI:58359"/>
        <dbReference type="EC" id="4.1.3.27"/>
    </reaction>
</comment>
<keyword evidence="6" id="KW-0479">Metal-binding</keyword>
<dbReference type="InterPro" id="IPR006805">
    <property type="entry name" value="Anth_synth_I_N"/>
</dbReference>
<dbReference type="Proteomes" id="UP001519271">
    <property type="component" value="Unassembled WGS sequence"/>
</dbReference>
<keyword evidence="13" id="KW-0032">Aminotransferase</keyword>
<evidence type="ECO:0000259" key="11">
    <source>
        <dbReference type="Pfam" id="PF00425"/>
    </source>
</evidence>
<proteinExistence type="predicted"/>
<evidence type="ECO:0000256" key="6">
    <source>
        <dbReference type="ARBA" id="ARBA00022723"/>
    </source>
</evidence>
<evidence type="ECO:0000313" key="13">
    <source>
        <dbReference type="EMBL" id="MBP1917644.1"/>
    </source>
</evidence>
<dbReference type="Pfam" id="PF04715">
    <property type="entry name" value="Anth_synt_I_N"/>
    <property type="match status" value="1"/>
</dbReference>
<evidence type="ECO:0000256" key="10">
    <source>
        <dbReference type="ARBA" id="ARBA00047683"/>
    </source>
</evidence>
<evidence type="ECO:0000256" key="5">
    <source>
        <dbReference type="ARBA" id="ARBA00022679"/>
    </source>
</evidence>
<keyword evidence="7" id="KW-0460">Magnesium</keyword>
<dbReference type="InterPro" id="IPR019999">
    <property type="entry name" value="Anth_synth_I-like"/>
</dbReference>
<dbReference type="GO" id="GO:0046820">
    <property type="term" value="F:4-amino-4-deoxychorismate synthase activity"/>
    <property type="evidence" value="ECO:0007669"/>
    <property type="project" value="UniProtKB-EC"/>
</dbReference>
<evidence type="ECO:0000256" key="2">
    <source>
        <dbReference type="ARBA" id="ARBA00011575"/>
    </source>
</evidence>
<feature type="domain" description="Anthranilate synthase component I N-terminal" evidence="12">
    <location>
        <begin position="14"/>
        <end position="144"/>
    </location>
</feature>
<evidence type="ECO:0000256" key="9">
    <source>
        <dbReference type="ARBA" id="ARBA00025634"/>
    </source>
</evidence>
<evidence type="ECO:0000256" key="8">
    <source>
        <dbReference type="ARBA" id="ARBA00023239"/>
    </source>
</evidence>
<comment type="subunit">
    <text evidence="2">Heterotetramer consisting of two non-identical subunits: a beta subunit (TrpG) and a large alpha subunit (TrpE).</text>
</comment>
<accession>A0ABS4FZD1</accession>
<dbReference type="InterPro" id="IPR005802">
    <property type="entry name" value="ADC_synth_comp_1"/>
</dbReference>
<evidence type="ECO:0000256" key="1">
    <source>
        <dbReference type="ARBA" id="ARBA00001946"/>
    </source>
</evidence>
<dbReference type="RefSeq" id="WP_209457891.1">
    <property type="nucleotide sequence ID" value="NZ_JAGGKC010000001.1"/>
</dbReference>
<keyword evidence="8" id="KW-0456">Lyase</keyword>
<feature type="domain" description="Chorismate-utilising enzyme C-terminal" evidence="11">
    <location>
        <begin position="188"/>
        <end position="441"/>
    </location>
</feature>
<comment type="function">
    <text evidence="9">Part of a heterotetrameric complex that catalyzes the two-step biosynthesis of anthranilate, an intermediate in the biosynthesis of L-tryptophan. In the first step, the glutamine-binding beta subunit (TrpG) of anthranilate synthase (AS) provides the glutamine amidotransferase activity which generates ammonia as a substrate that, along with chorismate, is used in the second step, catalyzed by the large alpha subunit of AS (TrpE) to produce anthranilate. In the absence of TrpG, TrpE can synthesize anthranilate directly from chorismate and high concentrations of ammonia.</text>
</comment>
<sequence length="455" mass="51670">MRPLIEEIASDLDAFDIYSIFRDDRTVTLLESSMKVDPIGRYSFIGINPFTTFKYEEGRCFIDGNKVAGDPLDMLKKLLNIYKVDNDTSLPYVAGAMGFFSYDFGRILEKIPATAAEEVKTPDCYFYFYDNVIITDNLEKKTYIAALGMLSEKETSLRRLKDAISGGIRQAASEPTARKVEFIANLSKDEYADRVEKVRSYIRSGDVYITNLTQKFRCETEKDPYEVYRYLRRINPAPFSAFMNFEGFSIVSSSPERFLKVQDNKVETRPIKGTRPRGRNEIEDALNRQELLSSEKDKSELLMIVDLERNDLSRVCKPHTVKVTELFKLEEYSTVFHLVSTVTGELKKGFSAVDCIGTCFPGGSITGAPKVRSMEVIEELEPTRRNIYTGCLGYFGFDGNADFNIIIRTILMKDRIANFGVGGGITWESEKYAEYDETLDKARALMRALEGGETL</sequence>
<dbReference type="PRINTS" id="PR00095">
    <property type="entry name" value="ANTSNTHASEI"/>
</dbReference>
<evidence type="ECO:0000259" key="12">
    <source>
        <dbReference type="Pfam" id="PF04715"/>
    </source>
</evidence>
<dbReference type="EC" id="2.6.1.85" evidence="3"/>
<dbReference type="PANTHER" id="PTHR11236:SF48">
    <property type="entry name" value="ISOCHORISMATE SYNTHASE MENF"/>
    <property type="match status" value="1"/>
</dbReference>
<dbReference type="Pfam" id="PF00425">
    <property type="entry name" value="Chorismate_bind"/>
    <property type="match status" value="1"/>
</dbReference>
<evidence type="ECO:0000256" key="4">
    <source>
        <dbReference type="ARBA" id="ARBA00020653"/>
    </source>
</evidence>
<comment type="caution">
    <text evidence="13">The sequence shown here is derived from an EMBL/GenBank/DDBJ whole genome shotgun (WGS) entry which is preliminary data.</text>
</comment>
<evidence type="ECO:0000256" key="3">
    <source>
        <dbReference type="ARBA" id="ARBA00013139"/>
    </source>
</evidence>
<dbReference type="InterPro" id="IPR005801">
    <property type="entry name" value="ADC_synthase"/>
</dbReference>
<dbReference type="Gene3D" id="3.60.120.10">
    <property type="entry name" value="Anthranilate synthase"/>
    <property type="match status" value="1"/>
</dbReference>
<dbReference type="NCBIfam" id="TIGR00553">
    <property type="entry name" value="pabB"/>
    <property type="match status" value="1"/>
</dbReference>
<gene>
    <name evidence="13" type="ORF">J2Z34_000107</name>
</gene>
<organism evidence="13 14">
    <name type="scientific">Youngiibacter multivorans</name>
    <dbReference type="NCBI Taxonomy" id="937251"/>
    <lineage>
        <taxon>Bacteria</taxon>
        <taxon>Bacillati</taxon>
        <taxon>Bacillota</taxon>
        <taxon>Clostridia</taxon>
        <taxon>Eubacteriales</taxon>
        <taxon>Clostridiaceae</taxon>
        <taxon>Youngiibacter</taxon>
    </lineage>
</organism>
<comment type="cofactor">
    <cofactor evidence="1">
        <name>Mg(2+)</name>
        <dbReference type="ChEBI" id="CHEBI:18420"/>
    </cofactor>
</comment>
<dbReference type="InterPro" id="IPR015890">
    <property type="entry name" value="Chorismate_C"/>
</dbReference>
<evidence type="ECO:0000313" key="14">
    <source>
        <dbReference type="Proteomes" id="UP001519271"/>
    </source>
</evidence>
<protein>
    <recommendedName>
        <fullName evidence="4">Anthranilate synthase component 1</fullName>
        <ecNumber evidence="3">2.6.1.85</ecNumber>
    </recommendedName>
</protein>
<reference evidence="13 14" key="1">
    <citation type="submission" date="2021-03" db="EMBL/GenBank/DDBJ databases">
        <title>Genomic Encyclopedia of Type Strains, Phase IV (KMG-IV): sequencing the most valuable type-strain genomes for metagenomic binning, comparative biology and taxonomic classification.</title>
        <authorList>
            <person name="Goeker M."/>
        </authorList>
    </citation>
    <scope>NUCLEOTIDE SEQUENCE [LARGE SCALE GENOMIC DNA]</scope>
    <source>
        <strain evidence="13 14">DSM 6139</strain>
    </source>
</reference>
<keyword evidence="14" id="KW-1185">Reference proteome</keyword>
<keyword evidence="5 13" id="KW-0808">Transferase</keyword>